<evidence type="ECO:0000256" key="1">
    <source>
        <dbReference type="SAM" id="MobiDB-lite"/>
    </source>
</evidence>
<evidence type="ECO:0000313" key="3">
    <source>
        <dbReference type="Proteomes" id="UP001153269"/>
    </source>
</evidence>
<dbReference type="Proteomes" id="UP001153269">
    <property type="component" value="Unassembled WGS sequence"/>
</dbReference>
<name>A0A9N7UXJ1_PLEPL</name>
<reference evidence="2" key="1">
    <citation type="submission" date="2020-03" db="EMBL/GenBank/DDBJ databases">
        <authorList>
            <person name="Weist P."/>
        </authorList>
    </citation>
    <scope>NUCLEOTIDE SEQUENCE</scope>
</reference>
<organism evidence="2 3">
    <name type="scientific">Pleuronectes platessa</name>
    <name type="common">European plaice</name>
    <dbReference type="NCBI Taxonomy" id="8262"/>
    <lineage>
        <taxon>Eukaryota</taxon>
        <taxon>Metazoa</taxon>
        <taxon>Chordata</taxon>
        <taxon>Craniata</taxon>
        <taxon>Vertebrata</taxon>
        <taxon>Euteleostomi</taxon>
        <taxon>Actinopterygii</taxon>
        <taxon>Neopterygii</taxon>
        <taxon>Teleostei</taxon>
        <taxon>Neoteleostei</taxon>
        <taxon>Acanthomorphata</taxon>
        <taxon>Carangaria</taxon>
        <taxon>Pleuronectiformes</taxon>
        <taxon>Pleuronectoidei</taxon>
        <taxon>Pleuronectidae</taxon>
        <taxon>Pleuronectes</taxon>
    </lineage>
</organism>
<proteinExistence type="predicted"/>
<keyword evidence="3" id="KW-1185">Reference proteome</keyword>
<feature type="region of interest" description="Disordered" evidence="1">
    <location>
        <begin position="33"/>
        <end position="68"/>
    </location>
</feature>
<protein>
    <submittedName>
        <fullName evidence="2">Uncharacterized protein</fullName>
    </submittedName>
</protein>
<comment type="caution">
    <text evidence="2">The sequence shown here is derived from an EMBL/GenBank/DDBJ whole genome shotgun (WGS) entry which is preliminary data.</text>
</comment>
<feature type="compositionally biased region" description="Polar residues" evidence="1">
    <location>
        <begin position="33"/>
        <end position="45"/>
    </location>
</feature>
<dbReference type="AlphaFoldDB" id="A0A9N7UXJ1"/>
<dbReference type="EMBL" id="CADEAL010002613">
    <property type="protein sequence ID" value="CAB1441321.1"/>
    <property type="molecule type" value="Genomic_DNA"/>
</dbReference>
<sequence length="117" mass="12711">MPTVHSSIRRKQIQEDDSSRVILVERSAGVQLTRSDTPLSHNASLSGRLLSKNKGETQSGGDDDNESGLCLRLKRTPRGGFVSCAGEKWPVTCDFGNNIKRSGNGKMKAAAALRRSR</sequence>
<accession>A0A9N7UXJ1</accession>
<evidence type="ECO:0000313" key="2">
    <source>
        <dbReference type="EMBL" id="CAB1441321.1"/>
    </source>
</evidence>
<gene>
    <name evidence="2" type="ORF">PLEPLA_LOCUS29098</name>
</gene>